<sequence length="123" mass="14586">ISVMLELFHYKDQISLTKFETLCDDIGFGEFFGNNDIVKKQKIYEKIYRSFLEHSLSLMKWITTETTCGGNFWIGLLRLWVDMNTTQQPRQEHDQHHSIITNTEQTPFVEMDFFMLVIDNIVT</sequence>
<dbReference type="EMBL" id="ASPP01031578">
    <property type="protein sequence ID" value="ETO03859.1"/>
    <property type="molecule type" value="Genomic_DNA"/>
</dbReference>
<organism evidence="1 2">
    <name type="scientific">Reticulomyxa filosa</name>
    <dbReference type="NCBI Taxonomy" id="46433"/>
    <lineage>
        <taxon>Eukaryota</taxon>
        <taxon>Sar</taxon>
        <taxon>Rhizaria</taxon>
        <taxon>Retaria</taxon>
        <taxon>Foraminifera</taxon>
        <taxon>Monothalamids</taxon>
        <taxon>Reticulomyxidae</taxon>
        <taxon>Reticulomyxa</taxon>
    </lineage>
</organism>
<keyword evidence="2" id="KW-1185">Reference proteome</keyword>
<evidence type="ECO:0000313" key="1">
    <source>
        <dbReference type="EMBL" id="ETO03859.1"/>
    </source>
</evidence>
<proteinExistence type="predicted"/>
<name>X6LQH3_RETFI</name>
<gene>
    <name evidence="1" type="ORF">RFI_33543</name>
</gene>
<feature type="non-terminal residue" evidence="1">
    <location>
        <position position="123"/>
    </location>
</feature>
<accession>X6LQH3</accession>
<reference evidence="1 2" key="1">
    <citation type="journal article" date="2013" name="Curr. Biol.">
        <title>The Genome of the Foraminiferan Reticulomyxa filosa.</title>
        <authorList>
            <person name="Glockner G."/>
            <person name="Hulsmann N."/>
            <person name="Schleicher M."/>
            <person name="Noegel A.A."/>
            <person name="Eichinger L."/>
            <person name="Gallinger C."/>
            <person name="Pawlowski J."/>
            <person name="Sierra R."/>
            <person name="Euteneuer U."/>
            <person name="Pillet L."/>
            <person name="Moustafa A."/>
            <person name="Platzer M."/>
            <person name="Groth M."/>
            <person name="Szafranski K."/>
            <person name="Schliwa M."/>
        </authorList>
    </citation>
    <scope>NUCLEOTIDE SEQUENCE [LARGE SCALE GENOMIC DNA]</scope>
</reference>
<feature type="non-terminal residue" evidence="1">
    <location>
        <position position="1"/>
    </location>
</feature>
<evidence type="ECO:0000313" key="2">
    <source>
        <dbReference type="Proteomes" id="UP000023152"/>
    </source>
</evidence>
<dbReference type="Proteomes" id="UP000023152">
    <property type="component" value="Unassembled WGS sequence"/>
</dbReference>
<dbReference type="AlphaFoldDB" id="X6LQH3"/>
<comment type="caution">
    <text evidence="1">The sequence shown here is derived from an EMBL/GenBank/DDBJ whole genome shotgun (WGS) entry which is preliminary data.</text>
</comment>
<protein>
    <submittedName>
        <fullName evidence="1">Uncharacterized protein</fullName>
    </submittedName>
</protein>